<evidence type="ECO:0000313" key="1">
    <source>
        <dbReference type="EMBL" id="GAA3375984.1"/>
    </source>
</evidence>
<dbReference type="Proteomes" id="UP001499990">
    <property type="component" value="Unassembled WGS sequence"/>
</dbReference>
<dbReference type="EMBL" id="BAAAYL010000001">
    <property type="protein sequence ID" value="GAA3375984.1"/>
    <property type="molecule type" value="Genomic_DNA"/>
</dbReference>
<organism evidence="1 2">
    <name type="scientific">Streptomyces sannanensis</name>
    <dbReference type="NCBI Taxonomy" id="285536"/>
    <lineage>
        <taxon>Bacteria</taxon>
        <taxon>Bacillati</taxon>
        <taxon>Actinomycetota</taxon>
        <taxon>Actinomycetes</taxon>
        <taxon>Kitasatosporales</taxon>
        <taxon>Streptomycetaceae</taxon>
        <taxon>Streptomyces</taxon>
    </lineage>
</organism>
<keyword evidence="2" id="KW-1185">Reference proteome</keyword>
<name>A0ABP6SGI1_9ACTN</name>
<gene>
    <name evidence="1" type="ORF">GCM10020367_45890</name>
</gene>
<dbReference type="RefSeq" id="WP_345040693.1">
    <property type="nucleotide sequence ID" value="NZ_BAAAYL010000001.1"/>
</dbReference>
<proteinExistence type="predicted"/>
<evidence type="ECO:0000313" key="2">
    <source>
        <dbReference type="Proteomes" id="UP001499990"/>
    </source>
</evidence>
<comment type="caution">
    <text evidence="1">The sequence shown here is derived from an EMBL/GenBank/DDBJ whole genome shotgun (WGS) entry which is preliminary data.</text>
</comment>
<sequence length="124" mass="13760">MNVEAWLEEVWSRTRAACVLAGGEGEGPLDKRRILGEAFDTAELARLRELTTTGEFTGDICRCRGSVTIGLLDVDAEWIGQASVHGLDGVSWERHRFRNDLTVADPEGLGRFLSRYPGLRRLST</sequence>
<accession>A0ABP6SGI1</accession>
<reference evidence="2" key="1">
    <citation type="journal article" date="2019" name="Int. J. Syst. Evol. Microbiol.">
        <title>The Global Catalogue of Microorganisms (GCM) 10K type strain sequencing project: providing services to taxonomists for standard genome sequencing and annotation.</title>
        <authorList>
            <consortium name="The Broad Institute Genomics Platform"/>
            <consortium name="The Broad Institute Genome Sequencing Center for Infectious Disease"/>
            <person name="Wu L."/>
            <person name="Ma J."/>
        </authorList>
    </citation>
    <scope>NUCLEOTIDE SEQUENCE [LARGE SCALE GENOMIC DNA]</scope>
    <source>
        <strain evidence="2">JCM 9651</strain>
    </source>
</reference>
<protein>
    <submittedName>
        <fullName evidence="1">Uncharacterized protein</fullName>
    </submittedName>
</protein>